<organism evidence="1">
    <name type="scientific">Rhizophora mucronata</name>
    <name type="common">Asiatic mangrove</name>
    <dbReference type="NCBI Taxonomy" id="61149"/>
    <lineage>
        <taxon>Eukaryota</taxon>
        <taxon>Viridiplantae</taxon>
        <taxon>Streptophyta</taxon>
        <taxon>Embryophyta</taxon>
        <taxon>Tracheophyta</taxon>
        <taxon>Spermatophyta</taxon>
        <taxon>Magnoliopsida</taxon>
        <taxon>eudicotyledons</taxon>
        <taxon>Gunneridae</taxon>
        <taxon>Pentapetalae</taxon>
        <taxon>rosids</taxon>
        <taxon>fabids</taxon>
        <taxon>Malpighiales</taxon>
        <taxon>Rhizophoraceae</taxon>
        <taxon>Rhizophora</taxon>
    </lineage>
</organism>
<dbReference type="EMBL" id="GGEC01001059">
    <property type="protein sequence ID" value="MBW81542.1"/>
    <property type="molecule type" value="Transcribed_RNA"/>
</dbReference>
<sequence length="56" mass="6100">MVRLLYCDLEITGSSCGNNLFVKVRLRLRGSDPSPKLTSWGPCTLGAPFFPITASL</sequence>
<dbReference type="AlphaFoldDB" id="A0A2P2IJX6"/>
<reference evidence="1" key="1">
    <citation type="submission" date="2018-02" db="EMBL/GenBank/DDBJ databases">
        <title>Rhizophora mucronata_Transcriptome.</title>
        <authorList>
            <person name="Meera S.P."/>
            <person name="Sreeshan A."/>
            <person name="Augustine A."/>
        </authorList>
    </citation>
    <scope>NUCLEOTIDE SEQUENCE</scope>
    <source>
        <tissue evidence="1">Leaf</tissue>
    </source>
</reference>
<accession>A0A2P2IJX6</accession>
<protein>
    <submittedName>
        <fullName evidence="1">Uncharacterized protein</fullName>
    </submittedName>
</protein>
<proteinExistence type="predicted"/>
<name>A0A2P2IJX6_RHIMU</name>
<evidence type="ECO:0000313" key="1">
    <source>
        <dbReference type="EMBL" id="MBW81542.1"/>
    </source>
</evidence>